<keyword evidence="2" id="KW-1185">Reference proteome</keyword>
<sequence length="89" mass="10091">MSAERTVDINAVLQSLCLALPVDGKVHQRLWCPNFPVDSKFQRIMYLINAEKVQGVFQIIIKIIIIKYLFCDSAEARHSSHGEASNRFG</sequence>
<name>A0A9N9DI36_FUNMO</name>
<proteinExistence type="predicted"/>
<dbReference type="EMBL" id="CAJVPP010003780">
    <property type="protein sequence ID" value="CAG8637057.1"/>
    <property type="molecule type" value="Genomic_DNA"/>
</dbReference>
<accession>A0A9N9DI36</accession>
<dbReference type="Proteomes" id="UP000789375">
    <property type="component" value="Unassembled WGS sequence"/>
</dbReference>
<dbReference type="AlphaFoldDB" id="A0A9N9DI36"/>
<organism evidence="1 2">
    <name type="scientific">Funneliformis mosseae</name>
    <name type="common">Endomycorrhizal fungus</name>
    <name type="synonym">Glomus mosseae</name>
    <dbReference type="NCBI Taxonomy" id="27381"/>
    <lineage>
        <taxon>Eukaryota</taxon>
        <taxon>Fungi</taxon>
        <taxon>Fungi incertae sedis</taxon>
        <taxon>Mucoromycota</taxon>
        <taxon>Glomeromycotina</taxon>
        <taxon>Glomeromycetes</taxon>
        <taxon>Glomerales</taxon>
        <taxon>Glomeraceae</taxon>
        <taxon>Funneliformis</taxon>
    </lineage>
</organism>
<comment type="caution">
    <text evidence="1">The sequence shown here is derived from an EMBL/GenBank/DDBJ whole genome shotgun (WGS) entry which is preliminary data.</text>
</comment>
<gene>
    <name evidence="1" type="ORF">FMOSSE_LOCUS10791</name>
</gene>
<evidence type="ECO:0000313" key="1">
    <source>
        <dbReference type="EMBL" id="CAG8637057.1"/>
    </source>
</evidence>
<reference evidence="1" key="1">
    <citation type="submission" date="2021-06" db="EMBL/GenBank/DDBJ databases">
        <authorList>
            <person name="Kallberg Y."/>
            <person name="Tangrot J."/>
            <person name="Rosling A."/>
        </authorList>
    </citation>
    <scope>NUCLEOTIDE SEQUENCE</scope>
    <source>
        <strain evidence="1">87-6 pot B 2015</strain>
    </source>
</reference>
<protein>
    <submittedName>
        <fullName evidence="1">16497_t:CDS:1</fullName>
    </submittedName>
</protein>
<evidence type="ECO:0000313" key="2">
    <source>
        <dbReference type="Proteomes" id="UP000789375"/>
    </source>
</evidence>